<dbReference type="AlphaFoldDB" id="A0A942Z6Q2"/>
<reference evidence="2" key="1">
    <citation type="submission" date="2019-12" db="EMBL/GenBank/DDBJ databases">
        <title>Clostridiaceae gen. nov. sp. nov., isolated from sediment in Xinjiang, China.</title>
        <authorList>
            <person name="Zhang R."/>
        </authorList>
    </citation>
    <scope>NUCLEOTIDE SEQUENCE</scope>
    <source>
        <strain evidence="2">D2Q-11</strain>
    </source>
</reference>
<dbReference type="GO" id="GO:0003824">
    <property type="term" value="F:catalytic activity"/>
    <property type="evidence" value="ECO:0007669"/>
    <property type="project" value="InterPro"/>
</dbReference>
<dbReference type="InterPro" id="IPR007044">
    <property type="entry name" value="Cyclodeamin/CycHdrlase"/>
</dbReference>
<evidence type="ECO:0000313" key="2">
    <source>
        <dbReference type="EMBL" id="MBS4538716.1"/>
    </source>
</evidence>
<comment type="caution">
    <text evidence="2">The sequence shown here is derived from an EMBL/GenBank/DDBJ whole genome shotgun (WGS) entry which is preliminary data.</text>
</comment>
<feature type="domain" description="Cyclodeaminase/cyclohydrolase" evidence="1">
    <location>
        <begin position="7"/>
        <end position="186"/>
    </location>
</feature>
<gene>
    <name evidence="2" type="ORF">GOQ27_09590</name>
</gene>
<dbReference type="EMBL" id="WSFT01000036">
    <property type="protein sequence ID" value="MBS4538716.1"/>
    <property type="molecule type" value="Genomic_DNA"/>
</dbReference>
<dbReference type="Gene3D" id="1.20.120.680">
    <property type="entry name" value="Formiminotetrahydrofolate cyclodeaminase monomer, up-and-down helical bundle"/>
    <property type="match status" value="1"/>
</dbReference>
<keyword evidence="3" id="KW-1185">Reference proteome</keyword>
<accession>A0A942Z6Q2</accession>
<evidence type="ECO:0000313" key="3">
    <source>
        <dbReference type="Proteomes" id="UP000724672"/>
    </source>
</evidence>
<dbReference type="Proteomes" id="UP000724672">
    <property type="component" value="Unassembled WGS sequence"/>
</dbReference>
<dbReference type="Pfam" id="PF04961">
    <property type="entry name" value="FTCD_C"/>
    <property type="match status" value="1"/>
</dbReference>
<dbReference type="RefSeq" id="WP_203366628.1">
    <property type="nucleotide sequence ID" value="NZ_WSFT01000036.1"/>
</dbReference>
<name>A0A942Z6Q2_9FIRM</name>
<dbReference type="SUPFAM" id="SSF101262">
    <property type="entry name" value="Methenyltetrahydrofolate cyclohydrolase-like"/>
    <property type="match status" value="1"/>
</dbReference>
<proteinExistence type="predicted"/>
<sequence length="204" mass="22753">MLQDLNLKDFLEKTGSNSPVPGGGSAAALTASLSASLVEMVSNLTVGKKKYEEVNEEMEEIKKIAMEMRKKFLNDIDRDSESFNGVMAAFKLPKETDEEKNTRKELIQKELKNAALIPLEIAKNSYKILDISEKVVIKGNQNAVTDGLVATMLARTAVLSALYNVKINLISIKDEEFIKQVTEEMDKLSDVNKREESILKKVEL</sequence>
<dbReference type="InterPro" id="IPR036178">
    <property type="entry name" value="Formintransfe-cycloase-like_sf"/>
</dbReference>
<evidence type="ECO:0000259" key="1">
    <source>
        <dbReference type="Pfam" id="PF04961"/>
    </source>
</evidence>
<protein>
    <submittedName>
        <fullName evidence="2">Cyclodeaminase/cyclohydrolase family protein</fullName>
    </submittedName>
</protein>
<organism evidence="2 3">
    <name type="scientific">Anaeromonas frigoriresistens</name>
    <dbReference type="NCBI Taxonomy" id="2683708"/>
    <lineage>
        <taxon>Bacteria</taxon>
        <taxon>Bacillati</taxon>
        <taxon>Bacillota</taxon>
        <taxon>Tissierellia</taxon>
        <taxon>Tissierellales</taxon>
        <taxon>Thermohalobacteraceae</taxon>
        <taxon>Anaeromonas</taxon>
    </lineage>
</organism>